<evidence type="ECO:0000313" key="4">
    <source>
        <dbReference type="Proteomes" id="UP000662873"/>
    </source>
</evidence>
<accession>A0A809RVX3</accession>
<gene>
    <name evidence="3" type="ORF">NPRO_15870</name>
</gene>
<protein>
    <submittedName>
        <fullName evidence="3">Peptidase M16 Insulinase</fullName>
    </submittedName>
</protein>
<evidence type="ECO:0000313" key="3">
    <source>
        <dbReference type="EMBL" id="BBO23992.1"/>
    </source>
</evidence>
<dbReference type="InterPro" id="IPR011249">
    <property type="entry name" value="Metalloenz_LuxS/M16"/>
</dbReference>
<evidence type="ECO:0000256" key="1">
    <source>
        <dbReference type="ARBA" id="ARBA00007261"/>
    </source>
</evidence>
<dbReference type="Proteomes" id="UP000662873">
    <property type="component" value="Chromosome"/>
</dbReference>
<dbReference type="EMBL" id="AP021858">
    <property type="protein sequence ID" value="BBO23992.1"/>
    <property type="molecule type" value="Genomic_DNA"/>
</dbReference>
<reference evidence="3" key="1">
    <citation type="journal article" name="DNA Res.">
        <title>The physiological potential of anammox bacteria as revealed by their core genome structure.</title>
        <authorList>
            <person name="Okubo T."/>
            <person name="Toyoda A."/>
            <person name="Fukuhara K."/>
            <person name="Uchiyama I."/>
            <person name="Harigaya Y."/>
            <person name="Kuroiwa M."/>
            <person name="Suzuki T."/>
            <person name="Murakami Y."/>
            <person name="Suwa Y."/>
            <person name="Takami H."/>
        </authorList>
    </citation>
    <scope>NUCLEOTIDE SEQUENCE</scope>
    <source>
        <strain evidence="3">317325-2</strain>
    </source>
</reference>
<dbReference type="InterPro" id="IPR011765">
    <property type="entry name" value="Pept_M16_N"/>
</dbReference>
<dbReference type="KEGG" id="npy:NPRO_15870"/>
<name>A0A809RVX3_9BACT</name>
<proteinExistence type="inferred from homology"/>
<dbReference type="PANTHER" id="PTHR11851">
    <property type="entry name" value="METALLOPROTEASE"/>
    <property type="match status" value="1"/>
</dbReference>
<dbReference type="GO" id="GO:0046872">
    <property type="term" value="F:metal ion binding"/>
    <property type="evidence" value="ECO:0007669"/>
    <property type="project" value="InterPro"/>
</dbReference>
<comment type="similarity">
    <text evidence="1">Belongs to the peptidase M16 family.</text>
</comment>
<dbReference type="SUPFAM" id="SSF63411">
    <property type="entry name" value="LuxS/MPP-like metallohydrolase"/>
    <property type="match status" value="1"/>
</dbReference>
<dbReference type="Gene3D" id="3.30.830.10">
    <property type="entry name" value="Metalloenzyme, LuxS/M16 peptidase-like"/>
    <property type="match status" value="1"/>
</dbReference>
<dbReference type="AlphaFoldDB" id="A0A809RVX3"/>
<sequence length="390" mass="41618">MVVAWAALALGTFTAPQEDSPWLRTVLPTGAILVAHSLPEAKRTSAQLLLSARSWPESPANHGWRHLWEHLAAAGPNGDLDIRLESAGMTLRARTFRDANQFEIECAPAQLNAALDALLEILRPRAFSPAALAKELEILRHERALMSVPERLSSKAWLLAYGEEGIDTQGSEEALRGATPADMERLHSELCDQSKVTISLAGPQSAELMIQAAKSALAPIAPGKPEPPQRRQSGAPAKGFLPGVDGGVLAALTGSFDSREAAATLAAGLALAAHSPGSFFIYTPSAENSLILVGGTDSWPELLRAAEDSSPDSSARRFEAGVDLARRWVRRQLADPTSSAFLRGYLASGAFGMSPEKILGQLDRLTLADFRQGWAAFGADQRVEVRGGQP</sequence>
<organism evidence="3 4">
    <name type="scientific">Candidatus Nitrosymbiomonas proteolyticus</name>
    <dbReference type="NCBI Taxonomy" id="2608984"/>
    <lineage>
        <taxon>Bacteria</taxon>
        <taxon>Bacillati</taxon>
        <taxon>Armatimonadota</taxon>
        <taxon>Armatimonadota incertae sedis</taxon>
        <taxon>Candidatus Nitrosymbiomonas</taxon>
    </lineage>
</organism>
<dbReference type="InterPro" id="IPR050361">
    <property type="entry name" value="MPP/UQCRC_Complex"/>
</dbReference>
<evidence type="ECO:0000259" key="2">
    <source>
        <dbReference type="Pfam" id="PF00675"/>
    </source>
</evidence>
<dbReference type="Pfam" id="PF00675">
    <property type="entry name" value="Peptidase_M16"/>
    <property type="match status" value="1"/>
</dbReference>
<feature type="domain" description="Peptidase M16 N-terminal" evidence="2">
    <location>
        <begin position="36"/>
        <end position="144"/>
    </location>
</feature>
<dbReference type="PANTHER" id="PTHR11851:SF49">
    <property type="entry name" value="MITOCHONDRIAL-PROCESSING PEPTIDASE SUBUNIT ALPHA"/>
    <property type="match status" value="1"/>
</dbReference>